<dbReference type="PANTHER" id="PTHR42938">
    <property type="entry name" value="FORMATE DEHYDROGENASE 1"/>
    <property type="match status" value="1"/>
</dbReference>
<evidence type="ECO:0000256" key="5">
    <source>
        <dbReference type="ARBA" id="ARBA00022990"/>
    </source>
</evidence>
<comment type="subunit">
    <text evidence="2">Homotetramer.</text>
</comment>
<evidence type="ECO:0000256" key="3">
    <source>
        <dbReference type="ARBA" id="ARBA00021582"/>
    </source>
</evidence>
<dbReference type="Proteomes" id="UP001196413">
    <property type="component" value="Unassembled WGS sequence"/>
</dbReference>
<reference evidence="11" key="1">
    <citation type="submission" date="2021-06" db="EMBL/GenBank/DDBJ databases">
        <title>Parelaphostrongylus tenuis whole genome reference sequence.</title>
        <authorList>
            <person name="Garwood T.J."/>
            <person name="Larsen P.A."/>
            <person name="Fountain-Jones N.M."/>
            <person name="Garbe J.R."/>
            <person name="Macchietto M.G."/>
            <person name="Kania S.A."/>
            <person name="Gerhold R.W."/>
            <person name="Richards J.E."/>
            <person name="Wolf T.M."/>
        </authorList>
    </citation>
    <scope>NUCLEOTIDE SEQUENCE</scope>
    <source>
        <strain evidence="11">MNPRO001-30</strain>
        <tissue evidence="11">Meninges</tissue>
    </source>
</reference>
<dbReference type="PROSITE" id="PS00670">
    <property type="entry name" value="D_2_HYDROXYACID_DH_2"/>
    <property type="match status" value="1"/>
</dbReference>
<name>A0AAD5WID0_PARTN</name>
<keyword evidence="12" id="KW-1185">Reference proteome</keyword>
<protein>
    <recommendedName>
        <fullName evidence="3">D-3-phosphoglycerate dehydrogenase</fullName>
    </recommendedName>
</protein>
<dbReference type="GO" id="GO:0004617">
    <property type="term" value="F:phosphoglycerate dehydrogenase activity"/>
    <property type="evidence" value="ECO:0007669"/>
    <property type="project" value="TreeGrafter"/>
</dbReference>
<dbReference type="Pfam" id="PF02826">
    <property type="entry name" value="2-Hacid_dh_C"/>
    <property type="match status" value="1"/>
</dbReference>
<evidence type="ECO:0000256" key="1">
    <source>
        <dbReference type="ARBA" id="ARBA00005854"/>
    </source>
</evidence>
<dbReference type="PANTHER" id="PTHR42938:SF22">
    <property type="entry name" value="D-3-PHOSPHOGLYCERATE DEHYDROGENASE"/>
    <property type="match status" value="1"/>
</dbReference>
<accession>A0AAD5WID0</accession>
<dbReference type="FunFam" id="3.40.50.720:FF:000021">
    <property type="entry name" value="D-3-phosphoglycerate dehydrogenase"/>
    <property type="match status" value="1"/>
</dbReference>
<dbReference type="InterPro" id="IPR006139">
    <property type="entry name" value="D-isomer_2_OHA_DH_cat_dom"/>
</dbReference>
<keyword evidence="7" id="KW-0520">NAD</keyword>
<evidence type="ECO:0000259" key="10">
    <source>
        <dbReference type="Pfam" id="PF02826"/>
    </source>
</evidence>
<dbReference type="PROSITE" id="PS00065">
    <property type="entry name" value="D_2_HYDROXYACID_DH_1"/>
    <property type="match status" value="1"/>
</dbReference>
<dbReference type="InterPro" id="IPR006140">
    <property type="entry name" value="D-isomer_DH_NAD-bd"/>
</dbReference>
<dbReference type="PROSITE" id="PS00671">
    <property type="entry name" value="D_2_HYDROXYACID_DH_3"/>
    <property type="match status" value="1"/>
</dbReference>
<dbReference type="CDD" id="cd12173">
    <property type="entry name" value="PGDH_4"/>
    <property type="match status" value="1"/>
</dbReference>
<dbReference type="InterPro" id="IPR029752">
    <property type="entry name" value="D-isomer_DH_CS1"/>
</dbReference>
<keyword evidence="5" id="KW-0007">Acetylation</keyword>
<dbReference type="GO" id="GO:0051287">
    <property type="term" value="F:NAD binding"/>
    <property type="evidence" value="ECO:0007669"/>
    <property type="project" value="InterPro"/>
</dbReference>
<dbReference type="SUPFAM" id="SSF52283">
    <property type="entry name" value="Formate/glycerate dehydrogenase catalytic domain-like"/>
    <property type="match status" value="1"/>
</dbReference>
<keyword evidence="6 8" id="KW-0560">Oxidoreductase</keyword>
<evidence type="ECO:0000256" key="8">
    <source>
        <dbReference type="RuleBase" id="RU003719"/>
    </source>
</evidence>
<evidence type="ECO:0000313" key="11">
    <source>
        <dbReference type="EMBL" id="KAJ1370955.1"/>
    </source>
</evidence>
<dbReference type="Pfam" id="PF00389">
    <property type="entry name" value="2-Hacid_dh"/>
    <property type="match status" value="1"/>
</dbReference>
<comment type="caution">
    <text evidence="11">The sequence shown here is derived from an EMBL/GenBank/DDBJ whole genome shotgun (WGS) entry which is preliminary data.</text>
</comment>
<evidence type="ECO:0000256" key="4">
    <source>
        <dbReference type="ARBA" id="ARBA00022553"/>
    </source>
</evidence>
<feature type="domain" description="D-isomer specific 2-hydroxyacid dehydrogenase NAD-binding" evidence="10">
    <location>
        <begin position="211"/>
        <end position="383"/>
    </location>
</feature>
<dbReference type="SUPFAM" id="SSF51735">
    <property type="entry name" value="NAD(P)-binding Rossmann-fold domains"/>
    <property type="match status" value="1"/>
</dbReference>
<dbReference type="Gene3D" id="3.40.50.720">
    <property type="entry name" value="NAD(P)-binding Rossmann-like Domain"/>
    <property type="match status" value="2"/>
</dbReference>
<feature type="domain" description="D-isomer specific 2-hydroxyacid dehydrogenase catalytic" evidence="9">
    <location>
        <begin position="105"/>
        <end position="408"/>
    </location>
</feature>
<keyword evidence="4" id="KW-0597">Phosphoprotein</keyword>
<evidence type="ECO:0000313" key="12">
    <source>
        <dbReference type="Proteomes" id="UP001196413"/>
    </source>
</evidence>
<evidence type="ECO:0000256" key="6">
    <source>
        <dbReference type="ARBA" id="ARBA00023002"/>
    </source>
</evidence>
<proteinExistence type="inferred from homology"/>
<evidence type="ECO:0000256" key="7">
    <source>
        <dbReference type="ARBA" id="ARBA00023027"/>
    </source>
</evidence>
<comment type="similarity">
    <text evidence="1 8">Belongs to the D-isomer specific 2-hydroxyacid dehydrogenase family.</text>
</comment>
<dbReference type="InterPro" id="IPR036291">
    <property type="entry name" value="NAD(P)-bd_dom_sf"/>
</dbReference>
<dbReference type="AlphaFoldDB" id="A0AAD5WID0"/>
<sequence>MHDVSLGISLCNNPFHMRASFKSLVLTADALQAHGGESFHQSDPARVDNKPIAVQCKSSVDEDLHMNKGLPKMTKSNRFMSRPHQHSLTSFPLDSSSSLMKIEKVLIADDIEQECIDILRANGIEVTVKTKQSVDDLKESLPVHDAVIVRSSTTITKNLIKLGAGGRLKLVGRAGTGVDNIDVEAATQYDVLVMNTPQANSRSAAELTCILILCLTRHVPHAYASMKAGKWTRKEFTGEEIFGQTLAVIGLGRIGTEVAVRMQAFGMRVIGYDPIIKKEAAAAKNIELLPLEEIWPQADFITVHVPLLPATENLINAETLMKCKKGVRIVNVARGGIVNEQDLVAALNSGQAGGAAFDVFLEEPPKYRGLVDHPKAICTPHLGASTTDAQRRVASEIAENIVQLNSGRMLGVLNSKQVTSTA</sequence>
<evidence type="ECO:0000256" key="2">
    <source>
        <dbReference type="ARBA" id="ARBA00011881"/>
    </source>
</evidence>
<dbReference type="InterPro" id="IPR029753">
    <property type="entry name" value="D-isomer_DH_CS"/>
</dbReference>
<gene>
    <name evidence="11" type="ORF">KIN20_032793</name>
</gene>
<organism evidence="11 12">
    <name type="scientific">Parelaphostrongylus tenuis</name>
    <name type="common">Meningeal worm</name>
    <dbReference type="NCBI Taxonomy" id="148309"/>
    <lineage>
        <taxon>Eukaryota</taxon>
        <taxon>Metazoa</taxon>
        <taxon>Ecdysozoa</taxon>
        <taxon>Nematoda</taxon>
        <taxon>Chromadorea</taxon>
        <taxon>Rhabditida</taxon>
        <taxon>Rhabditina</taxon>
        <taxon>Rhabditomorpha</taxon>
        <taxon>Strongyloidea</taxon>
        <taxon>Metastrongylidae</taxon>
        <taxon>Parelaphostrongylus</taxon>
    </lineage>
</organism>
<evidence type="ECO:0000259" key="9">
    <source>
        <dbReference type="Pfam" id="PF00389"/>
    </source>
</evidence>
<dbReference type="EMBL" id="JAHQIW010006885">
    <property type="protein sequence ID" value="KAJ1370955.1"/>
    <property type="molecule type" value="Genomic_DNA"/>
</dbReference>